<dbReference type="AlphaFoldDB" id="A0A941GMI0"/>
<dbReference type="PANTHER" id="PTHR34127">
    <property type="entry name" value="OS04G0405600 PROTEIN"/>
    <property type="match status" value="1"/>
</dbReference>
<proteinExistence type="predicted"/>
<reference evidence="1" key="1">
    <citation type="submission" date="2021-02" db="EMBL/GenBank/DDBJ databases">
        <title>Metagenome analyses of Stigonema ocellatum DSM 106950, Chlorogloea purpurea SAG 13.99 and Gomphosphaeria aponina DSM 107014.</title>
        <authorList>
            <person name="Marter P."/>
            <person name="Huang S."/>
        </authorList>
    </citation>
    <scope>NUCLEOTIDE SEQUENCE</scope>
    <source>
        <strain evidence="1">JP213</strain>
    </source>
</reference>
<name>A0A941GMI0_9CHRO</name>
<dbReference type="InterPro" id="IPR010765">
    <property type="entry name" value="DUF1350"/>
</dbReference>
<dbReference type="SUPFAM" id="SSF53474">
    <property type="entry name" value="alpha/beta-Hydrolases"/>
    <property type="match status" value="1"/>
</dbReference>
<protein>
    <submittedName>
        <fullName evidence="1">DUF1350 family protein</fullName>
    </submittedName>
</protein>
<dbReference type="InterPro" id="IPR029058">
    <property type="entry name" value="AB_hydrolase_fold"/>
</dbReference>
<gene>
    <name evidence="1" type="ORF">DSM107014_01125</name>
</gene>
<dbReference type="PANTHER" id="PTHR34127:SF1">
    <property type="entry name" value="OS04G0405600 PROTEIN"/>
    <property type="match status" value="1"/>
</dbReference>
<dbReference type="Pfam" id="PF07082">
    <property type="entry name" value="DUF1350"/>
    <property type="match status" value="1"/>
</dbReference>
<sequence>MEWQEISGSWVLIPRQPIGVVHFLGGAFVATAPQISYRWLLEQLGKAGYVVIATPFINTLDHLAIARYVLNRFESILDRLQGNSILPTRYLPIYGIGHSMGCKLHLLIGSLFSVERAGNILISFNNYPANRSIPFVEQLKDAIEVEFTPSPQETSELITENYQIRRNLLIRFNNDDIDQTNILNPVLNTRFPNMVVQLKLPGNHLTPLGQEFNWQVGEIFTPFDAIGQWVKQGFSRDLQQLKQEIIRWLNPINNELNWTNLGPIK</sequence>
<dbReference type="Proteomes" id="UP000767446">
    <property type="component" value="Unassembled WGS sequence"/>
</dbReference>
<evidence type="ECO:0000313" key="2">
    <source>
        <dbReference type="Proteomes" id="UP000767446"/>
    </source>
</evidence>
<evidence type="ECO:0000313" key="1">
    <source>
        <dbReference type="EMBL" id="MBR8826504.1"/>
    </source>
</evidence>
<accession>A0A941GMI0</accession>
<comment type="caution">
    <text evidence="1">The sequence shown here is derived from an EMBL/GenBank/DDBJ whole genome shotgun (WGS) entry which is preliminary data.</text>
</comment>
<organism evidence="1 2">
    <name type="scientific">Gomphosphaeria aponina SAG 52.96 = DSM 107014</name>
    <dbReference type="NCBI Taxonomy" id="1521640"/>
    <lineage>
        <taxon>Bacteria</taxon>
        <taxon>Bacillati</taxon>
        <taxon>Cyanobacteriota</taxon>
        <taxon>Cyanophyceae</taxon>
        <taxon>Oscillatoriophycideae</taxon>
        <taxon>Chroococcales</taxon>
        <taxon>Gomphosphaeriaceae</taxon>
        <taxon>Gomphosphaeria</taxon>
    </lineage>
</organism>
<dbReference type="EMBL" id="JADQBC010000004">
    <property type="protein sequence ID" value="MBR8826504.1"/>
    <property type="molecule type" value="Genomic_DNA"/>
</dbReference>